<dbReference type="AlphaFoldDB" id="A0A0G0ZA10"/>
<evidence type="ECO:0000313" key="2">
    <source>
        <dbReference type="EMBL" id="KKS09888.1"/>
    </source>
</evidence>
<dbReference type="Gene3D" id="3.40.630.30">
    <property type="match status" value="1"/>
</dbReference>
<protein>
    <recommendedName>
        <fullName evidence="1">N-acetyltransferase domain-containing protein</fullName>
    </recommendedName>
</protein>
<dbReference type="Proteomes" id="UP000033869">
    <property type="component" value="Unassembled WGS sequence"/>
</dbReference>
<dbReference type="PROSITE" id="PS51186">
    <property type="entry name" value="GNAT"/>
    <property type="match status" value="1"/>
</dbReference>
<dbReference type="GO" id="GO:0016747">
    <property type="term" value="F:acyltransferase activity, transferring groups other than amino-acyl groups"/>
    <property type="evidence" value="ECO:0007669"/>
    <property type="project" value="InterPro"/>
</dbReference>
<feature type="domain" description="N-acetyltransferase" evidence="1">
    <location>
        <begin position="17"/>
        <end position="139"/>
    </location>
</feature>
<dbReference type="InterPro" id="IPR016181">
    <property type="entry name" value="Acyl_CoA_acyltransferase"/>
</dbReference>
<comment type="caution">
    <text evidence="2">The sequence shown here is derived from an EMBL/GenBank/DDBJ whole genome shotgun (WGS) entry which is preliminary data.</text>
</comment>
<dbReference type="CDD" id="cd04301">
    <property type="entry name" value="NAT_SF"/>
    <property type="match status" value="1"/>
</dbReference>
<accession>A0A0G0ZA10</accession>
<evidence type="ECO:0000259" key="1">
    <source>
        <dbReference type="PROSITE" id="PS51186"/>
    </source>
</evidence>
<dbReference type="EMBL" id="LCBL01000001">
    <property type="protein sequence ID" value="KKS09888.1"/>
    <property type="molecule type" value="Genomic_DNA"/>
</dbReference>
<dbReference type="SUPFAM" id="SSF55729">
    <property type="entry name" value="Acyl-CoA N-acyltransferases (Nat)"/>
    <property type="match status" value="1"/>
</dbReference>
<dbReference type="InterPro" id="IPR000182">
    <property type="entry name" value="GNAT_dom"/>
</dbReference>
<reference evidence="2 3" key="1">
    <citation type="journal article" date="2015" name="Nature">
        <title>rRNA introns, odd ribosomes, and small enigmatic genomes across a large radiation of phyla.</title>
        <authorList>
            <person name="Brown C.T."/>
            <person name="Hug L.A."/>
            <person name="Thomas B.C."/>
            <person name="Sharon I."/>
            <person name="Castelle C.J."/>
            <person name="Singh A."/>
            <person name="Wilkins M.J."/>
            <person name="Williams K.H."/>
            <person name="Banfield J.F."/>
        </authorList>
    </citation>
    <scope>NUCLEOTIDE SEQUENCE [LARGE SCALE GENOMIC DNA]</scope>
</reference>
<proteinExistence type="predicted"/>
<evidence type="ECO:0000313" key="3">
    <source>
        <dbReference type="Proteomes" id="UP000033869"/>
    </source>
</evidence>
<organism evidence="2 3">
    <name type="scientific">candidate division CPR2 bacterium GW2011_GWC1_41_48</name>
    <dbReference type="NCBI Taxonomy" id="1618344"/>
    <lineage>
        <taxon>Bacteria</taxon>
        <taxon>Bacteria division CPR2</taxon>
    </lineage>
</organism>
<dbReference type="Pfam" id="PF13508">
    <property type="entry name" value="Acetyltransf_7"/>
    <property type="match status" value="1"/>
</dbReference>
<gene>
    <name evidence="2" type="ORF">UU65_C0001G0293</name>
</gene>
<name>A0A0G0ZA10_UNCC2</name>
<sequence>MPNTGVIFMKNNLSYQTTKRSLTDKEAELLIREIRSLPGIIAYTKKDLKRFKEVWVAEIEGKFIGVVVNKDFWQDWTEVKILFVKEEYRDQGIGLDLFKTALNSIKERKRNLYVVSRNPIVVKWMKDEKIPLLKIYQLPIAIRLNIIKKSLNLQRIFEYLRKALILRNKHKWVYGVKRYPNAQSLL</sequence>